<evidence type="ECO:0000256" key="5">
    <source>
        <dbReference type="ARBA" id="ARBA00023136"/>
    </source>
</evidence>
<dbReference type="AlphaFoldDB" id="A0A1N7RNC1"/>
<feature type="transmembrane region" description="Helical" evidence="6">
    <location>
        <begin position="419"/>
        <end position="439"/>
    </location>
</feature>
<keyword evidence="3 6" id="KW-0812">Transmembrane</keyword>
<dbReference type="CDD" id="cd13128">
    <property type="entry name" value="MATE_Wzx_like"/>
    <property type="match status" value="1"/>
</dbReference>
<keyword evidence="8" id="KW-1185">Reference proteome</keyword>
<keyword evidence="2" id="KW-1003">Cell membrane</keyword>
<dbReference type="OrthoDB" id="8766744at2"/>
<evidence type="ECO:0000256" key="3">
    <source>
        <dbReference type="ARBA" id="ARBA00022692"/>
    </source>
</evidence>
<dbReference type="GO" id="GO:0005886">
    <property type="term" value="C:plasma membrane"/>
    <property type="evidence" value="ECO:0007669"/>
    <property type="project" value="UniProtKB-SubCell"/>
</dbReference>
<feature type="transmembrane region" description="Helical" evidence="6">
    <location>
        <begin position="392"/>
        <end position="412"/>
    </location>
</feature>
<reference evidence="7" key="1">
    <citation type="submission" date="2016-12" db="EMBL/GenBank/DDBJ databases">
        <authorList>
            <person name="Moulin L."/>
        </authorList>
    </citation>
    <scope>NUCLEOTIDE SEQUENCE [LARGE SCALE GENOMIC DNA]</scope>
    <source>
        <strain evidence="7">STM 7183</strain>
    </source>
</reference>
<evidence type="ECO:0000313" key="7">
    <source>
        <dbReference type="EMBL" id="SIT36548.1"/>
    </source>
</evidence>
<keyword evidence="4 6" id="KW-1133">Transmembrane helix</keyword>
<name>A0A1N7RNC1_9BURK</name>
<accession>A0A1N7RNC1</accession>
<dbReference type="InterPro" id="IPR050833">
    <property type="entry name" value="Poly_Biosynth_Transport"/>
</dbReference>
<dbReference type="RefSeq" id="WP_160111665.1">
    <property type="nucleotide sequence ID" value="NZ_CYGY02000009.1"/>
</dbReference>
<dbReference type="Pfam" id="PF01943">
    <property type="entry name" value="Polysacc_synt"/>
    <property type="match status" value="1"/>
</dbReference>
<gene>
    <name evidence="7" type="ORF">BN2476_90132</name>
</gene>
<feature type="transmembrane region" description="Helical" evidence="6">
    <location>
        <begin position="12"/>
        <end position="33"/>
    </location>
</feature>
<dbReference type="PANTHER" id="PTHR30250:SF26">
    <property type="entry name" value="PSMA PROTEIN"/>
    <property type="match status" value="1"/>
</dbReference>
<feature type="transmembrane region" description="Helical" evidence="6">
    <location>
        <begin position="39"/>
        <end position="59"/>
    </location>
</feature>
<feature type="transmembrane region" description="Helical" evidence="6">
    <location>
        <begin position="80"/>
        <end position="104"/>
    </location>
</feature>
<comment type="caution">
    <text evidence="7">The sequence shown here is derived from an EMBL/GenBank/DDBJ whole genome shotgun (WGS) entry which is preliminary data.</text>
</comment>
<feature type="transmembrane region" description="Helical" evidence="6">
    <location>
        <begin position="366"/>
        <end position="386"/>
    </location>
</feature>
<evidence type="ECO:0000256" key="1">
    <source>
        <dbReference type="ARBA" id="ARBA00004651"/>
    </source>
</evidence>
<feature type="transmembrane region" description="Helical" evidence="6">
    <location>
        <begin position="124"/>
        <end position="145"/>
    </location>
</feature>
<proteinExistence type="predicted"/>
<evidence type="ECO:0000256" key="6">
    <source>
        <dbReference type="SAM" id="Phobius"/>
    </source>
</evidence>
<sequence>MNSSPSLTRNAIFNLLGSVLPLVVSLVTVPLYLDHVGTARYGVLAIVWMLQGYFGYFDLGLAAATSNRVAQLADHAERESLIWTALALNAGFGALGGVALFAVGDLLLAQFHISPGIYTEVMAALPWLAGAVPLATISGVLYGALIGREQFAALNAVQVPAGMLFQIVPLATAIVAGPKLQLLIPSAILSSAASVVLLAVVVCRVTPLRFAHGPQRRFVKPLFSYGAWVTVTNLLSPLLSTADRLLISGTIGAQAVAYYQVPFNLAMRARILPGVITRTLFPRLSALESKSAKELSIAAVRGLAAATTPMIVIGIFLMRPFLTLWTGDEFAAKASVVGETIMLGVWINSLAFLPANHLQAMGRPDVIARLHLVELVPFVALLWWALHSFGLVGAAIAWSARCAFDGILLFGAAGFGKKVMLHLAAPALLILATYGAAGLLTSPSWLRMAAWLFFTALALAWAGRAEPQARVRLVRFITLVFRQTRRWATGQ</sequence>
<feature type="transmembrane region" description="Helical" evidence="6">
    <location>
        <begin position="298"/>
        <end position="318"/>
    </location>
</feature>
<dbReference type="Proteomes" id="UP000195569">
    <property type="component" value="Unassembled WGS sequence"/>
</dbReference>
<dbReference type="PANTHER" id="PTHR30250">
    <property type="entry name" value="PST FAMILY PREDICTED COLANIC ACID TRANSPORTER"/>
    <property type="match status" value="1"/>
</dbReference>
<feature type="transmembrane region" description="Helical" evidence="6">
    <location>
        <begin position="182"/>
        <end position="202"/>
    </location>
</feature>
<protein>
    <submittedName>
        <fullName evidence="7">Polysaccharide biosynthesis protein</fullName>
    </submittedName>
</protein>
<comment type="subcellular location">
    <subcellularLocation>
        <location evidence="1">Cell membrane</location>
        <topology evidence="1">Multi-pass membrane protein</topology>
    </subcellularLocation>
</comment>
<dbReference type="EMBL" id="CYGY02000009">
    <property type="protein sequence ID" value="SIT36548.1"/>
    <property type="molecule type" value="Genomic_DNA"/>
</dbReference>
<organism evidence="7 8">
    <name type="scientific">Paraburkholderia piptadeniae</name>
    <dbReference type="NCBI Taxonomy" id="1701573"/>
    <lineage>
        <taxon>Bacteria</taxon>
        <taxon>Pseudomonadati</taxon>
        <taxon>Pseudomonadota</taxon>
        <taxon>Betaproteobacteria</taxon>
        <taxon>Burkholderiales</taxon>
        <taxon>Burkholderiaceae</taxon>
        <taxon>Paraburkholderia</taxon>
    </lineage>
</organism>
<feature type="transmembrane region" description="Helical" evidence="6">
    <location>
        <begin position="445"/>
        <end position="463"/>
    </location>
</feature>
<keyword evidence="5 6" id="KW-0472">Membrane</keyword>
<feature type="transmembrane region" description="Helical" evidence="6">
    <location>
        <begin position="152"/>
        <end position="176"/>
    </location>
</feature>
<evidence type="ECO:0000256" key="4">
    <source>
        <dbReference type="ARBA" id="ARBA00022989"/>
    </source>
</evidence>
<evidence type="ECO:0000313" key="8">
    <source>
        <dbReference type="Proteomes" id="UP000195569"/>
    </source>
</evidence>
<feature type="transmembrane region" description="Helical" evidence="6">
    <location>
        <begin position="330"/>
        <end position="354"/>
    </location>
</feature>
<dbReference type="InterPro" id="IPR002797">
    <property type="entry name" value="Polysacc_synth"/>
</dbReference>
<evidence type="ECO:0000256" key="2">
    <source>
        <dbReference type="ARBA" id="ARBA00022475"/>
    </source>
</evidence>